<feature type="region of interest" description="Disordered" evidence="4">
    <location>
        <begin position="103"/>
        <end position="128"/>
    </location>
</feature>
<dbReference type="AlphaFoldDB" id="A0A9Q8QMJ2"/>
<feature type="compositionally biased region" description="Basic and acidic residues" evidence="4">
    <location>
        <begin position="559"/>
        <end position="575"/>
    </location>
</feature>
<gene>
    <name evidence="5" type="ORF">JDV02_009710</name>
</gene>
<evidence type="ECO:0000256" key="1">
    <source>
        <dbReference type="ARBA" id="ARBA00022737"/>
    </source>
</evidence>
<dbReference type="Gene3D" id="1.25.40.20">
    <property type="entry name" value="Ankyrin repeat-containing domain"/>
    <property type="match status" value="3"/>
</dbReference>
<dbReference type="InterPro" id="IPR036770">
    <property type="entry name" value="Ankyrin_rpt-contain_sf"/>
</dbReference>
<dbReference type="InterPro" id="IPR002110">
    <property type="entry name" value="Ankyrin_rpt"/>
</dbReference>
<evidence type="ECO:0000313" key="6">
    <source>
        <dbReference type="Proteomes" id="UP000829364"/>
    </source>
</evidence>
<dbReference type="SMART" id="SM00248">
    <property type="entry name" value="ANK"/>
    <property type="match status" value="9"/>
</dbReference>
<evidence type="ECO:0000256" key="2">
    <source>
        <dbReference type="ARBA" id="ARBA00023043"/>
    </source>
</evidence>
<dbReference type="PANTHER" id="PTHR24166">
    <property type="entry name" value="ROLLING PEBBLES, ISOFORM B"/>
    <property type="match status" value="1"/>
</dbReference>
<feature type="repeat" description="ANK" evidence="3">
    <location>
        <begin position="418"/>
        <end position="451"/>
    </location>
</feature>
<dbReference type="Pfam" id="PF00023">
    <property type="entry name" value="Ank"/>
    <property type="match status" value="1"/>
</dbReference>
<dbReference type="SUPFAM" id="SSF48403">
    <property type="entry name" value="Ankyrin repeat"/>
    <property type="match status" value="1"/>
</dbReference>
<keyword evidence="1" id="KW-0677">Repeat</keyword>
<dbReference type="KEGG" id="ptkz:JDV02_009710"/>
<proteinExistence type="predicted"/>
<dbReference type="Pfam" id="PF12796">
    <property type="entry name" value="Ank_2"/>
    <property type="match status" value="3"/>
</dbReference>
<protein>
    <recommendedName>
        <fullName evidence="7">Ankyrin</fullName>
    </recommendedName>
</protein>
<reference evidence="5" key="1">
    <citation type="submission" date="2021-11" db="EMBL/GenBank/DDBJ databases">
        <title>Purpureocillium_takamizusanense_genome.</title>
        <authorList>
            <person name="Nguyen N.-H."/>
        </authorList>
    </citation>
    <scope>NUCLEOTIDE SEQUENCE</scope>
    <source>
        <strain evidence="5">PT3</strain>
    </source>
</reference>
<feature type="repeat" description="ANK" evidence="3">
    <location>
        <begin position="309"/>
        <end position="331"/>
    </location>
</feature>
<evidence type="ECO:0000256" key="3">
    <source>
        <dbReference type="PROSITE-ProRule" id="PRU00023"/>
    </source>
</evidence>
<feature type="repeat" description="ANK" evidence="3">
    <location>
        <begin position="383"/>
        <end position="404"/>
    </location>
</feature>
<dbReference type="GeneID" id="72071655"/>
<sequence>MEGILSRSRSEAEDVGFESNGDEEPFRHEPVRGLPWDWELNDDVDVNAFGLSTSGMNLKKLFTFSQDELEVRDKDGKTPLHHFIENWSEDALIAFVQMIAETETAPDEPPDGARESGSSLDGASYSKKSRAESKALPLIADGLGRTTLDYASERSVLLGSLAFGIAKWSSEQLSNGICIAASCGYAVLVDVLCEMIDETPGVDSSPEAVELGPAVIEASKRGFTDIIRLLRQRGANLRYQDDNGMSPLHHAAYGCHTDAVRLLLLEGADPNQLDKAGRSPLFCGCESDSDAIIMLMWEKGASTTRASGDGQTLLHLAAYRGNVDVIRRLIRLDGGAVQLRAPGPGAEGLSLLSPLHIAAREGHNVAVKVLVEEGFQADAHDGDGRTPLSHASEGGHLKTVQVLLAKRRLAGVQSKDAKRRTALSYAAAQGHIDVVAALVSQGGADPNTKDFEGKTALIHAAQQGHSDTVVVLILLASNNYAVRSAVKRSFNELSSRFSSMPPGNIPVDVNVRDHQGRSAVSYLKKIGKKGNSEALEVARYILEIGEKPKAKSPMASSEDGSRIFHDDGNAAESREILPAAAEEDTTQQSQVVDAPGPEGDQVMQIWGGSS</sequence>
<dbReference type="PROSITE" id="PS50088">
    <property type="entry name" value="ANK_REPEAT"/>
    <property type="match status" value="5"/>
</dbReference>
<dbReference type="RefSeq" id="XP_047847400.1">
    <property type="nucleotide sequence ID" value="XM_047991388.1"/>
</dbReference>
<feature type="region of interest" description="Disordered" evidence="4">
    <location>
        <begin position="548"/>
        <end position="610"/>
    </location>
</feature>
<dbReference type="PANTHER" id="PTHR24166:SF48">
    <property type="entry name" value="PROTEIN VAPYRIN"/>
    <property type="match status" value="1"/>
</dbReference>
<keyword evidence="2 3" id="KW-0040">ANK repeat</keyword>
<feature type="region of interest" description="Disordered" evidence="4">
    <location>
        <begin position="1"/>
        <end position="28"/>
    </location>
</feature>
<dbReference type="InterPro" id="IPR050889">
    <property type="entry name" value="Dendritic_Spine_Reg/Scaffold"/>
</dbReference>
<feature type="repeat" description="ANK" evidence="3">
    <location>
        <begin position="243"/>
        <end position="275"/>
    </location>
</feature>
<dbReference type="PROSITE" id="PS50297">
    <property type="entry name" value="ANK_REP_REGION"/>
    <property type="match status" value="5"/>
</dbReference>
<feature type="compositionally biased region" description="Acidic residues" evidence="4">
    <location>
        <begin position="13"/>
        <end position="23"/>
    </location>
</feature>
<evidence type="ECO:0000313" key="5">
    <source>
        <dbReference type="EMBL" id="UNI23919.1"/>
    </source>
</evidence>
<dbReference type="OrthoDB" id="4927931at2759"/>
<feature type="repeat" description="ANK" evidence="3">
    <location>
        <begin position="350"/>
        <end position="382"/>
    </location>
</feature>
<organism evidence="5 6">
    <name type="scientific">Purpureocillium takamizusanense</name>
    <dbReference type="NCBI Taxonomy" id="2060973"/>
    <lineage>
        <taxon>Eukaryota</taxon>
        <taxon>Fungi</taxon>
        <taxon>Dikarya</taxon>
        <taxon>Ascomycota</taxon>
        <taxon>Pezizomycotina</taxon>
        <taxon>Sordariomycetes</taxon>
        <taxon>Hypocreomycetidae</taxon>
        <taxon>Hypocreales</taxon>
        <taxon>Ophiocordycipitaceae</taxon>
        <taxon>Purpureocillium</taxon>
    </lineage>
</organism>
<accession>A0A9Q8QMJ2</accession>
<dbReference type="Proteomes" id="UP000829364">
    <property type="component" value="Chromosome 10"/>
</dbReference>
<evidence type="ECO:0000256" key="4">
    <source>
        <dbReference type="SAM" id="MobiDB-lite"/>
    </source>
</evidence>
<name>A0A9Q8QMJ2_9HYPO</name>
<keyword evidence="6" id="KW-1185">Reference proteome</keyword>
<evidence type="ECO:0008006" key="7">
    <source>
        <dbReference type="Google" id="ProtNLM"/>
    </source>
</evidence>
<dbReference type="EMBL" id="CP086363">
    <property type="protein sequence ID" value="UNI23919.1"/>
    <property type="molecule type" value="Genomic_DNA"/>
</dbReference>